<dbReference type="PANTHER" id="PTHR47481:SF31">
    <property type="entry name" value="OS01G0873500 PROTEIN"/>
    <property type="match status" value="1"/>
</dbReference>
<feature type="compositionally biased region" description="Polar residues" evidence="1">
    <location>
        <begin position="330"/>
        <end position="344"/>
    </location>
</feature>
<dbReference type="InterPro" id="IPR043502">
    <property type="entry name" value="DNA/RNA_pol_sf"/>
</dbReference>
<dbReference type="AlphaFoldDB" id="A0AAD8X664"/>
<feature type="compositionally biased region" description="Low complexity" evidence="1">
    <location>
        <begin position="377"/>
        <end position="387"/>
    </location>
</feature>
<feature type="region of interest" description="Disordered" evidence="1">
    <location>
        <begin position="278"/>
        <end position="454"/>
    </location>
</feature>
<feature type="compositionally biased region" description="Low complexity" evidence="1">
    <location>
        <begin position="394"/>
        <end position="440"/>
    </location>
</feature>
<evidence type="ECO:0000313" key="3">
    <source>
        <dbReference type="EMBL" id="KAK1695329.1"/>
    </source>
</evidence>
<dbReference type="Pfam" id="PF14223">
    <property type="entry name" value="Retrotran_gag_2"/>
    <property type="match status" value="1"/>
</dbReference>
<dbReference type="EMBL" id="JAUUTY010000001">
    <property type="protein sequence ID" value="KAK1695329.1"/>
    <property type="molecule type" value="Genomic_DNA"/>
</dbReference>
<feature type="domain" description="Reverse transcriptase Ty1/copia-type" evidence="2">
    <location>
        <begin position="512"/>
        <end position="635"/>
    </location>
</feature>
<gene>
    <name evidence="3" type="ORF">QYE76_012026</name>
</gene>
<sequence>MSSSSSAPSMAALLGSPPAEKLSRENYMYWKMQVLPAFRGARVMGLLDGSDPAPATTHEVEGNIVSNPAYEAWIERDQQVVSYLTKSMSKDILSQVFGLEHSAEIWAKIEALFASQSKARVNMLRGKLVNTKKRDMSADQFIGLMKSFASELAAAGRLIDDEELKEYILGGLDGEYNSVVASINAVPTTTLADVCEQISAYDYRQQMLTETGQAVGGFQSSANAATRGRSFNNNYHRNSRGGYEILLFPHNTPSLPYDDKGVQNNNDPLFIVPTVANHPQVTTSESSADTNTENISTEDTSNNEGDSELDRQPGTPSNSQSRADHREDSGQFSSSNHENTLQRQHATESPAATSRLQGASGPTELSSPERPRRSISRRQFAASSCPDGSPPGSPAMGSSTSSSSVLPKPHNGHTMSGSSMSEASESGADSSSLPGSSVPSNTTEIPVVTQDAPIATRTRLQKGIRNPKIYTDGTVRYGMLTVTGEPQNLDEAIHDKNWRLAMEEEYEALMHNKTWHLVPPSPNKNLIDCKWVYRIKRNSDGTIDRYKARLVAKGFKQRYGIDYEDTFSPVVKAATIRLVLAISMSRGWSLRQLDVKNAFLHGVLEEEVYMKQPPGFENSQAPNYVCKLDKALYDGFTKALPVQKLYEFRRNLNLSKV</sequence>
<dbReference type="InterPro" id="IPR013103">
    <property type="entry name" value="RVT_2"/>
</dbReference>
<evidence type="ECO:0000313" key="4">
    <source>
        <dbReference type="Proteomes" id="UP001231189"/>
    </source>
</evidence>
<dbReference type="Pfam" id="PF07727">
    <property type="entry name" value="RVT_2"/>
    <property type="match status" value="1"/>
</dbReference>
<reference evidence="3" key="1">
    <citation type="submission" date="2023-07" db="EMBL/GenBank/DDBJ databases">
        <title>A chromosome-level genome assembly of Lolium multiflorum.</title>
        <authorList>
            <person name="Chen Y."/>
            <person name="Copetti D."/>
            <person name="Kolliker R."/>
            <person name="Studer B."/>
        </authorList>
    </citation>
    <scope>NUCLEOTIDE SEQUENCE</scope>
    <source>
        <strain evidence="3">02402/16</strain>
        <tissue evidence="3">Leaf</tissue>
    </source>
</reference>
<dbReference type="Proteomes" id="UP001231189">
    <property type="component" value="Unassembled WGS sequence"/>
</dbReference>
<feature type="compositionally biased region" description="Polar residues" evidence="1">
    <location>
        <begin position="278"/>
        <end position="304"/>
    </location>
</feature>
<accession>A0AAD8X664</accession>
<organism evidence="3 4">
    <name type="scientific">Lolium multiflorum</name>
    <name type="common">Italian ryegrass</name>
    <name type="synonym">Lolium perenne subsp. multiflorum</name>
    <dbReference type="NCBI Taxonomy" id="4521"/>
    <lineage>
        <taxon>Eukaryota</taxon>
        <taxon>Viridiplantae</taxon>
        <taxon>Streptophyta</taxon>
        <taxon>Embryophyta</taxon>
        <taxon>Tracheophyta</taxon>
        <taxon>Spermatophyta</taxon>
        <taxon>Magnoliopsida</taxon>
        <taxon>Liliopsida</taxon>
        <taxon>Poales</taxon>
        <taxon>Poaceae</taxon>
        <taxon>BOP clade</taxon>
        <taxon>Pooideae</taxon>
        <taxon>Poodae</taxon>
        <taxon>Poeae</taxon>
        <taxon>Poeae Chloroplast Group 2 (Poeae type)</taxon>
        <taxon>Loliodinae</taxon>
        <taxon>Loliinae</taxon>
        <taxon>Lolium</taxon>
    </lineage>
</organism>
<dbReference type="PANTHER" id="PTHR47481">
    <property type="match status" value="1"/>
</dbReference>
<comment type="caution">
    <text evidence="3">The sequence shown here is derived from an EMBL/GenBank/DDBJ whole genome shotgun (WGS) entry which is preliminary data.</text>
</comment>
<proteinExistence type="predicted"/>
<dbReference type="SUPFAM" id="SSF56672">
    <property type="entry name" value="DNA/RNA polymerases"/>
    <property type="match status" value="1"/>
</dbReference>
<keyword evidence="4" id="KW-1185">Reference proteome</keyword>
<protein>
    <recommendedName>
        <fullName evidence="2">Reverse transcriptase Ty1/copia-type domain-containing protein</fullName>
    </recommendedName>
</protein>
<name>A0AAD8X664_LOLMU</name>
<evidence type="ECO:0000259" key="2">
    <source>
        <dbReference type="Pfam" id="PF07727"/>
    </source>
</evidence>
<evidence type="ECO:0000256" key="1">
    <source>
        <dbReference type="SAM" id="MobiDB-lite"/>
    </source>
</evidence>